<feature type="transmembrane region" description="Helical" evidence="2">
    <location>
        <begin position="58"/>
        <end position="81"/>
    </location>
</feature>
<proteinExistence type="predicted"/>
<name>A0ABN3BWJ1_9MICC</name>
<feature type="transmembrane region" description="Helical" evidence="2">
    <location>
        <begin position="93"/>
        <end position="112"/>
    </location>
</feature>
<feature type="transmembrane region" description="Helical" evidence="2">
    <location>
        <begin position="203"/>
        <end position="222"/>
    </location>
</feature>
<feature type="transmembrane region" description="Helical" evidence="2">
    <location>
        <begin position="149"/>
        <end position="169"/>
    </location>
</feature>
<evidence type="ECO:0000256" key="1">
    <source>
        <dbReference type="SAM" id="MobiDB-lite"/>
    </source>
</evidence>
<feature type="transmembrane region" description="Helical" evidence="2">
    <location>
        <begin position="234"/>
        <end position="253"/>
    </location>
</feature>
<keyword evidence="2" id="KW-1133">Transmembrane helix</keyword>
<comment type="caution">
    <text evidence="3">The sequence shown here is derived from an EMBL/GenBank/DDBJ whole genome shotgun (WGS) entry which is preliminary data.</text>
</comment>
<evidence type="ECO:0000256" key="2">
    <source>
        <dbReference type="SAM" id="Phobius"/>
    </source>
</evidence>
<gene>
    <name evidence="3" type="ORF">GCM10009849_22230</name>
</gene>
<accession>A0ABN3BWJ1</accession>
<keyword evidence="2" id="KW-0472">Membrane</keyword>
<sequence length="438" mass="44784">MTARAARALQGTARALQGTARALQGTARALQGTARALQGTARALQGTARPRTRIWPRALLLVAGGASLAAGLDAALVLLGLPAPVGGPGTPALPGSHGALMVFGFVGTLIALERAVALRRRWGYAAPALLGLGALAQLAAPAWGLPQWLPRAVVLAGAVLFALVYVPLWRRQRDPAVLVQALGAVVAAGAAGLLAAGVAVAAVVPWLAAFVLATIAGERLELARVRIRGRWAEPFLVVAASALVVLCPATLLWPAAGYPLFGAALFGLAAWLVVHDVARATIRSTGLPRFVAACLLAGYAWLAVAAAVCLLVPGPPAGAAYDAFLHAVFLGFAMSMIMAHAPVILPAVLRRPLPYHAAMWVPALLLHATLILRVALGDARGDMAAWQWGGAGNIVAVLAFAGVAAYSAAAHGWRKTGARGAGRTVPTRPGIPAERTGS</sequence>
<evidence type="ECO:0000313" key="4">
    <source>
        <dbReference type="Proteomes" id="UP001500432"/>
    </source>
</evidence>
<dbReference type="RefSeq" id="WP_344299761.1">
    <property type="nucleotide sequence ID" value="NZ_BAAAQW010000005.1"/>
</dbReference>
<reference evidence="3 4" key="1">
    <citation type="journal article" date="2019" name="Int. J. Syst. Evol. Microbiol.">
        <title>The Global Catalogue of Microorganisms (GCM) 10K type strain sequencing project: providing services to taxonomists for standard genome sequencing and annotation.</title>
        <authorList>
            <consortium name="The Broad Institute Genomics Platform"/>
            <consortium name="The Broad Institute Genome Sequencing Center for Infectious Disease"/>
            <person name="Wu L."/>
            <person name="Ma J."/>
        </authorList>
    </citation>
    <scope>NUCLEOTIDE SEQUENCE [LARGE SCALE GENOMIC DNA]</scope>
    <source>
        <strain evidence="3 4">JCM 16034</strain>
    </source>
</reference>
<feature type="transmembrane region" description="Helical" evidence="2">
    <location>
        <begin position="290"/>
        <end position="313"/>
    </location>
</feature>
<dbReference type="Proteomes" id="UP001500432">
    <property type="component" value="Unassembled WGS sequence"/>
</dbReference>
<keyword evidence="4" id="KW-1185">Reference proteome</keyword>
<protein>
    <submittedName>
        <fullName evidence="3">Uncharacterized protein</fullName>
    </submittedName>
</protein>
<evidence type="ECO:0000313" key="3">
    <source>
        <dbReference type="EMBL" id="GAA2200691.1"/>
    </source>
</evidence>
<feature type="region of interest" description="Disordered" evidence="1">
    <location>
        <begin position="417"/>
        <end position="438"/>
    </location>
</feature>
<feature type="transmembrane region" description="Helical" evidence="2">
    <location>
        <begin position="176"/>
        <end position="197"/>
    </location>
</feature>
<feature type="transmembrane region" description="Helical" evidence="2">
    <location>
        <begin position="357"/>
        <end position="376"/>
    </location>
</feature>
<dbReference type="EMBL" id="BAAAQW010000005">
    <property type="protein sequence ID" value="GAA2200691.1"/>
    <property type="molecule type" value="Genomic_DNA"/>
</dbReference>
<feature type="transmembrane region" description="Helical" evidence="2">
    <location>
        <begin position="259"/>
        <end position="278"/>
    </location>
</feature>
<organism evidence="3 4">
    <name type="scientific">Sinomonas flava</name>
    <dbReference type="NCBI Taxonomy" id="496857"/>
    <lineage>
        <taxon>Bacteria</taxon>
        <taxon>Bacillati</taxon>
        <taxon>Actinomycetota</taxon>
        <taxon>Actinomycetes</taxon>
        <taxon>Micrococcales</taxon>
        <taxon>Micrococcaceae</taxon>
        <taxon>Sinomonas</taxon>
    </lineage>
</organism>
<feature type="transmembrane region" description="Helical" evidence="2">
    <location>
        <begin position="124"/>
        <end position="143"/>
    </location>
</feature>
<keyword evidence="2" id="KW-0812">Transmembrane</keyword>
<feature type="transmembrane region" description="Helical" evidence="2">
    <location>
        <begin position="388"/>
        <end position="409"/>
    </location>
</feature>
<feature type="transmembrane region" description="Helical" evidence="2">
    <location>
        <begin position="325"/>
        <end position="345"/>
    </location>
</feature>